<feature type="transmembrane region" description="Helical" evidence="2">
    <location>
        <begin position="280"/>
        <end position="298"/>
    </location>
</feature>
<evidence type="ECO:0000313" key="3">
    <source>
        <dbReference type="EMBL" id="SCL37568.1"/>
    </source>
</evidence>
<gene>
    <name evidence="3" type="ORF">GA0074692_4712</name>
</gene>
<evidence type="ECO:0000256" key="1">
    <source>
        <dbReference type="SAM" id="MobiDB-lite"/>
    </source>
</evidence>
<evidence type="ECO:0000313" key="4">
    <source>
        <dbReference type="Proteomes" id="UP000198959"/>
    </source>
</evidence>
<feature type="transmembrane region" description="Helical" evidence="2">
    <location>
        <begin position="310"/>
        <end position="329"/>
    </location>
</feature>
<dbReference type="RefSeq" id="WP_091653965.1">
    <property type="nucleotide sequence ID" value="NZ_FMHW01000002.1"/>
</dbReference>
<dbReference type="PANTHER" id="PTHR35007">
    <property type="entry name" value="INTEGRAL MEMBRANE PROTEIN-RELATED"/>
    <property type="match status" value="1"/>
</dbReference>
<feature type="transmembrane region" description="Helical" evidence="2">
    <location>
        <begin position="159"/>
        <end position="180"/>
    </location>
</feature>
<accession>A0A1C6T719</accession>
<keyword evidence="2" id="KW-0472">Membrane</keyword>
<feature type="region of interest" description="Disordered" evidence="1">
    <location>
        <begin position="113"/>
        <end position="135"/>
    </location>
</feature>
<evidence type="ECO:0000256" key="2">
    <source>
        <dbReference type="SAM" id="Phobius"/>
    </source>
</evidence>
<keyword evidence="4" id="KW-1185">Reference proteome</keyword>
<proteinExistence type="predicted"/>
<dbReference type="OrthoDB" id="3406057at2"/>
<reference evidence="4" key="1">
    <citation type="submission" date="2016-06" db="EMBL/GenBank/DDBJ databases">
        <authorList>
            <person name="Varghese N."/>
            <person name="Submissions Spin"/>
        </authorList>
    </citation>
    <scope>NUCLEOTIDE SEQUENCE [LARGE SCALE GENOMIC DNA]</scope>
    <source>
        <strain evidence="4">DSM 43817</strain>
    </source>
</reference>
<dbReference type="AlphaFoldDB" id="A0A1C6T719"/>
<keyword evidence="2" id="KW-1133">Transmembrane helix</keyword>
<dbReference type="EMBL" id="FMHW01000002">
    <property type="protein sequence ID" value="SCL37568.1"/>
    <property type="molecule type" value="Genomic_DNA"/>
</dbReference>
<dbReference type="Proteomes" id="UP000198959">
    <property type="component" value="Unassembled WGS sequence"/>
</dbReference>
<organism evidence="3 4">
    <name type="scientific">Micromonospora pallida</name>
    <dbReference type="NCBI Taxonomy" id="145854"/>
    <lineage>
        <taxon>Bacteria</taxon>
        <taxon>Bacillati</taxon>
        <taxon>Actinomycetota</taxon>
        <taxon>Actinomycetes</taxon>
        <taxon>Micromonosporales</taxon>
        <taxon>Micromonosporaceae</taxon>
        <taxon>Micromonospora</taxon>
    </lineage>
</organism>
<sequence length="340" mass="34904">MSATAWPVVLLVLSAAAVIGWPAGGVRARYRDLFRSGQPTTPDPTARPRYVRHVPRFRLPGPIRATGRRPSGGPPTRRDPSRPAGGSEEPDLLVPGGRDGSLRAAATLLADRGVPSGTATGTAGQVDDADRGSTRRWAVSPGRGVLLGAAVGATGGGLVAGPVAAVVAAAYAALGVRALLRRRATRSADRLWRHRLDQLGALAADLRAGLPAPVDRPERSAAELVGLDRIDRLTRSATRLADRTGAPLAELVERIEADLRAMDRGLAAAAAQAAGAQATAWLLAGLPLGGIALGYGIGVDPLRVLLHTPIGAGCVVAATVLQVVGLLWAERLGATPGRAV</sequence>
<keyword evidence="2" id="KW-0812">Transmembrane</keyword>
<protein>
    <submittedName>
        <fullName evidence="3">Tight adherence protein B</fullName>
    </submittedName>
</protein>
<feature type="region of interest" description="Disordered" evidence="1">
    <location>
        <begin position="54"/>
        <end position="97"/>
    </location>
</feature>
<dbReference type="STRING" id="145854.GA0074692_4712"/>
<name>A0A1C6T719_9ACTN</name>
<dbReference type="PANTHER" id="PTHR35007:SF4">
    <property type="entry name" value="CONSERVED TRANSMEMBRANE PROTEIN-RELATED"/>
    <property type="match status" value="1"/>
</dbReference>